<sequence>MNITIENAGPCKKLLKFEIPKEAIESELEKKTLEACSSVQLPGFRKGHVPRKLVEKRFETQIKEDVKQSLISESYEKALEENKIEPVGEPKFDPEFGNLNLEIGKPLTFDVTLEVLPVFEVGQYKGLQLKKKAIDVSEEEIDKLLKELALQKAQFTVVSGGGIEEKDLIICDCKVEVNGITVFEDNDIEVSVVDGSKIAHTEIPELVKYLKGNTTGATCTINVVLSDTFNIKEYRGKEASIKLVVNEIKRLSPPEIDEDLAKTLNFKSLEDLKLNARKRLEINKNIWAENDLRTQILDTLLAQTQFDLPKDFINKHAEERVYKHQLDLVKRGVPFEEVQKQTESMKSASEESVVKELKASLIIEYIAKKEKIFVTENEVEQRIVEIAYSYNTDKKVVRKQLETQGNLSYLRNEMREDKTLAFLLKEAKIEQEAAK</sequence>
<dbReference type="InterPro" id="IPR036611">
    <property type="entry name" value="Trigger_fac_ribosome-bd_sf"/>
</dbReference>
<feature type="domain" description="Trigger factor C-terminal" evidence="12">
    <location>
        <begin position="268"/>
        <end position="424"/>
    </location>
</feature>
<keyword evidence="5 9" id="KW-0697">Rotamase</keyword>
<gene>
    <name evidence="9 13" type="primary">tig</name>
    <name evidence="13" type="ORF">KsCSTR_47150</name>
</gene>
<proteinExistence type="inferred from homology"/>
<dbReference type="InterPro" id="IPR027304">
    <property type="entry name" value="Trigger_fact/SurA_dom_sf"/>
</dbReference>
<keyword evidence="9" id="KW-0131">Cell cycle</keyword>
<keyword evidence="9" id="KW-0963">Cytoplasm</keyword>
<comment type="subcellular location">
    <subcellularLocation>
        <location evidence="9">Cytoplasm</location>
    </subcellularLocation>
    <text evidence="9">About half TF is bound to the ribosome near the polypeptide exit tunnel while the other half is free in the cytoplasm.</text>
</comment>
<dbReference type="GO" id="GO:0044183">
    <property type="term" value="F:protein folding chaperone"/>
    <property type="evidence" value="ECO:0007669"/>
    <property type="project" value="TreeGrafter"/>
</dbReference>
<dbReference type="GO" id="GO:0043022">
    <property type="term" value="F:ribosome binding"/>
    <property type="evidence" value="ECO:0007669"/>
    <property type="project" value="TreeGrafter"/>
</dbReference>
<comment type="similarity">
    <text evidence="2 9">Belongs to the FKBP-type PPIase family. Tig subfamily.</text>
</comment>
<evidence type="ECO:0000256" key="3">
    <source>
        <dbReference type="ARBA" id="ARBA00013194"/>
    </source>
</evidence>
<evidence type="ECO:0000256" key="7">
    <source>
        <dbReference type="ARBA" id="ARBA00023235"/>
    </source>
</evidence>
<dbReference type="InterPro" id="IPR005215">
    <property type="entry name" value="Trig_fac"/>
</dbReference>
<dbReference type="InterPro" id="IPR037041">
    <property type="entry name" value="Trigger_fac_C_sf"/>
</dbReference>
<keyword evidence="6 9" id="KW-0143">Chaperone</keyword>
<dbReference type="RefSeq" id="WP_164995590.1">
    <property type="nucleotide sequence ID" value="NZ_CP049055.1"/>
</dbReference>
<dbReference type="Gene3D" id="3.30.70.1050">
    <property type="entry name" value="Trigger factor ribosome-binding domain"/>
    <property type="match status" value="1"/>
</dbReference>
<dbReference type="InterPro" id="IPR008881">
    <property type="entry name" value="Trigger_fac_ribosome-bd_bac"/>
</dbReference>
<dbReference type="NCBIfam" id="TIGR00115">
    <property type="entry name" value="tig"/>
    <property type="match status" value="1"/>
</dbReference>
<evidence type="ECO:0000259" key="12">
    <source>
        <dbReference type="Pfam" id="PF05698"/>
    </source>
</evidence>
<keyword evidence="7 9" id="KW-0413">Isomerase</keyword>
<evidence type="ECO:0000256" key="6">
    <source>
        <dbReference type="ARBA" id="ARBA00023186"/>
    </source>
</evidence>
<accession>A0A6G7GXQ7</accession>
<evidence type="ECO:0000256" key="9">
    <source>
        <dbReference type="HAMAP-Rule" id="MF_00303"/>
    </source>
</evidence>
<dbReference type="InterPro" id="IPR046357">
    <property type="entry name" value="PPIase_dom_sf"/>
</dbReference>
<dbReference type="GO" id="GO:0051301">
    <property type="term" value="P:cell division"/>
    <property type="evidence" value="ECO:0007669"/>
    <property type="project" value="UniProtKB-KW"/>
</dbReference>
<dbReference type="PIRSF" id="PIRSF003095">
    <property type="entry name" value="Trigger_factor"/>
    <property type="match status" value="1"/>
</dbReference>
<comment type="catalytic activity">
    <reaction evidence="1 9">
        <text>[protein]-peptidylproline (omega=180) = [protein]-peptidylproline (omega=0)</text>
        <dbReference type="Rhea" id="RHEA:16237"/>
        <dbReference type="Rhea" id="RHEA-COMP:10747"/>
        <dbReference type="Rhea" id="RHEA-COMP:10748"/>
        <dbReference type="ChEBI" id="CHEBI:83833"/>
        <dbReference type="ChEBI" id="CHEBI:83834"/>
        <dbReference type="EC" id="5.2.1.8"/>
    </reaction>
</comment>
<dbReference type="Pfam" id="PF05698">
    <property type="entry name" value="Trigger_C"/>
    <property type="match status" value="1"/>
</dbReference>
<dbReference type="GO" id="GO:0003755">
    <property type="term" value="F:peptidyl-prolyl cis-trans isomerase activity"/>
    <property type="evidence" value="ECO:0007669"/>
    <property type="project" value="UniProtKB-UniRule"/>
</dbReference>
<comment type="domain">
    <text evidence="9">Consists of 3 domains; the N-terminus binds the ribosome, the middle domain has PPIase activity, while the C-terminus has intrinsic chaperone activity on its own.</text>
</comment>
<evidence type="ECO:0000256" key="8">
    <source>
        <dbReference type="ARBA" id="ARBA00029986"/>
    </source>
</evidence>
<dbReference type="PANTHER" id="PTHR30560:SF3">
    <property type="entry name" value="TRIGGER FACTOR-LIKE PROTEIN TIG, CHLOROPLASTIC"/>
    <property type="match status" value="1"/>
</dbReference>
<evidence type="ECO:0000256" key="1">
    <source>
        <dbReference type="ARBA" id="ARBA00000971"/>
    </source>
</evidence>
<dbReference type="Gene3D" id="3.10.50.40">
    <property type="match status" value="1"/>
</dbReference>
<name>A0A6G7GXQ7_KUEST</name>
<reference evidence="13 14" key="1">
    <citation type="submission" date="2020-02" db="EMBL/GenBank/DDBJ databases">
        <title>Newly sequenced genome of strain CSTR1 showed variability in Candidatus Kuenenia stuttgartiensis genomes.</title>
        <authorList>
            <person name="Ding C."/>
            <person name="Adrian L."/>
        </authorList>
    </citation>
    <scope>NUCLEOTIDE SEQUENCE [LARGE SCALE GENOMIC DNA]</scope>
    <source>
        <strain evidence="13 14">CSTR1</strain>
    </source>
</reference>
<dbReference type="SUPFAM" id="SSF54534">
    <property type="entry name" value="FKBP-like"/>
    <property type="match status" value="1"/>
</dbReference>
<dbReference type="GO" id="GO:0005737">
    <property type="term" value="C:cytoplasm"/>
    <property type="evidence" value="ECO:0007669"/>
    <property type="project" value="UniProtKB-SubCell"/>
</dbReference>
<evidence type="ECO:0000259" key="11">
    <source>
        <dbReference type="Pfam" id="PF05697"/>
    </source>
</evidence>
<dbReference type="Proteomes" id="UP000501926">
    <property type="component" value="Chromosome"/>
</dbReference>
<feature type="coiled-coil region" evidence="10">
    <location>
        <begin position="127"/>
        <end position="154"/>
    </location>
</feature>
<evidence type="ECO:0000256" key="10">
    <source>
        <dbReference type="SAM" id="Coils"/>
    </source>
</evidence>
<dbReference type="PANTHER" id="PTHR30560">
    <property type="entry name" value="TRIGGER FACTOR CHAPERONE AND PEPTIDYL-PROLYL CIS/TRANS ISOMERASE"/>
    <property type="match status" value="1"/>
</dbReference>
<dbReference type="EMBL" id="CP049055">
    <property type="protein sequence ID" value="QII14093.1"/>
    <property type="molecule type" value="Genomic_DNA"/>
</dbReference>
<dbReference type="Pfam" id="PF05697">
    <property type="entry name" value="Trigger_N"/>
    <property type="match status" value="1"/>
</dbReference>
<evidence type="ECO:0000256" key="5">
    <source>
        <dbReference type="ARBA" id="ARBA00023110"/>
    </source>
</evidence>
<comment type="function">
    <text evidence="9">Involved in protein export. Acts as a chaperone by maintaining the newly synthesized protein in an open conformation. Functions as a peptidyl-prolyl cis-trans isomerase.</text>
</comment>
<dbReference type="HAMAP" id="MF_00303">
    <property type="entry name" value="Trigger_factor_Tig"/>
    <property type="match status" value="1"/>
</dbReference>
<dbReference type="SUPFAM" id="SSF109998">
    <property type="entry name" value="Triger factor/SurA peptide-binding domain-like"/>
    <property type="match status" value="1"/>
</dbReference>
<evidence type="ECO:0000313" key="13">
    <source>
        <dbReference type="EMBL" id="QII14093.1"/>
    </source>
</evidence>
<organism evidence="13 14">
    <name type="scientific">Kuenenia stuttgartiensis</name>
    <dbReference type="NCBI Taxonomy" id="174633"/>
    <lineage>
        <taxon>Bacteria</taxon>
        <taxon>Pseudomonadati</taxon>
        <taxon>Planctomycetota</taxon>
        <taxon>Candidatus Brocadiia</taxon>
        <taxon>Candidatus Brocadiales</taxon>
        <taxon>Candidatus Brocadiaceae</taxon>
        <taxon>Candidatus Kuenenia</taxon>
    </lineage>
</organism>
<evidence type="ECO:0000256" key="2">
    <source>
        <dbReference type="ARBA" id="ARBA00005464"/>
    </source>
</evidence>
<protein>
    <recommendedName>
        <fullName evidence="4 9">Trigger factor</fullName>
        <shortName evidence="9">TF</shortName>
        <ecNumber evidence="3 9">5.2.1.8</ecNumber>
    </recommendedName>
    <alternativeName>
        <fullName evidence="8 9">PPIase</fullName>
    </alternativeName>
</protein>
<dbReference type="GO" id="GO:0015031">
    <property type="term" value="P:protein transport"/>
    <property type="evidence" value="ECO:0007669"/>
    <property type="project" value="UniProtKB-UniRule"/>
</dbReference>
<dbReference type="SUPFAM" id="SSF102735">
    <property type="entry name" value="Trigger factor ribosome-binding domain"/>
    <property type="match status" value="1"/>
</dbReference>
<evidence type="ECO:0000256" key="4">
    <source>
        <dbReference type="ARBA" id="ARBA00016902"/>
    </source>
</evidence>
<evidence type="ECO:0000313" key="14">
    <source>
        <dbReference type="Proteomes" id="UP000501926"/>
    </source>
</evidence>
<dbReference type="GO" id="GO:0043335">
    <property type="term" value="P:protein unfolding"/>
    <property type="evidence" value="ECO:0007669"/>
    <property type="project" value="TreeGrafter"/>
</dbReference>
<dbReference type="InterPro" id="IPR008880">
    <property type="entry name" value="Trigger_fac_C"/>
</dbReference>
<feature type="domain" description="Trigger factor ribosome-binding bacterial" evidence="11">
    <location>
        <begin position="1"/>
        <end position="148"/>
    </location>
</feature>
<keyword evidence="9" id="KW-0132">Cell division</keyword>
<dbReference type="Gene3D" id="1.10.3120.10">
    <property type="entry name" value="Trigger factor, C-terminal domain"/>
    <property type="match status" value="1"/>
</dbReference>
<dbReference type="GO" id="GO:0051083">
    <property type="term" value="P:'de novo' cotranslational protein folding"/>
    <property type="evidence" value="ECO:0007669"/>
    <property type="project" value="TreeGrafter"/>
</dbReference>
<dbReference type="AlphaFoldDB" id="A0A6G7GXQ7"/>
<dbReference type="EC" id="5.2.1.8" evidence="3 9"/>
<keyword evidence="10" id="KW-0175">Coiled coil</keyword>